<dbReference type="Proteomes" id="UP000013085">
    <property type="component" value="Unassembled WGS sequence"/>
</dbReference>
<dbReference type="AlphaFoldDB" id="A0A0E2HL53"/>
<name>A0A0E2HL53_9FIRM</name>
<evidence type="ECO:0000313" key="1">
    <source>
        <dbReference type="EMBL" id="ENZ12340.1"/>
    </source>
</evidence>
<dbReference type="GeneID" id="57963885"/>
<dbReference type="EMBL" id="AGYR01000039">
    <property type="protein sequence ID" value="ENZ12340.1"/>
    <property type="molecule type" value="Genomic_DNA"/>
</dbReference>
<dbReference type="PATRIC" id="fig|999408.3.peg.3746"/>
<reference evidence="1 2" key="1">
    <citation type="submission" date="2013-01" db="EMBL/GenBank/DDBJ databases">
        <title>The Genome Sequence of Clostridium clostridioforme 90A8.</title>
        <authorList>
            <consortium name="The Broad Institute Genome Sequencing Platform"/>
            <person name="Earl A."/>
            <person name="Ward D."/>
            <person name="Feldgarden M."/>
            <person name="Gevers D."/>
            <person name="Courvalin P."/>
            <person name="Lambert T."/>
            <person name="Walker B."/>
            <person name="Young S.K."/>
            <person name="Zeng Q."/>
            <person name="Gargeya S."/>
            <person name="Fitzgerald M."/>
            <person name="Haas B."/>
            <person name="Abouelleil A."/>
            <person name="Alvarado L."/>
            <person name="Arachchi H.M."/>
            <person name="Berlin A.M."/>
            <person name="Chapman S.B."/>
            <person name="Dewar J."/>
            <person name="Goldberg J."/>
            <person name="Griggs A."/>
            <person name="Gujja S."/>
            <person name="Hansen M."/>
            <person name="Howarth C."/>
            <person name="Imamovic A."/>
            <person name="Larimer J."/>
            <person name="McCowan C."/>
            <person name="Murphy C."/>
            <person name="Neiman D."/>
            <person name="Pearson M."/>
            <person name="Priest M."/>
            <person name="Roberts A."/>
            <person name="Saif S."/>
            <person name="Shea T."/>
            <person name="Sisk P."/>
            <person name="Sykes S."/>
            <person name="Wortman J."/>
            <person name="Nusbaum C."/>
            <person name="Birren B."/>
        </authorList>
    </citation>
    <scope>NUCLEOTIDE SEQUENCE [LARGE SCALE GENOMIC DNA]</scope>
    <source>
        <strain evidence="1 2">90A8</strain>
    </source>
</reference>
<sequence length="110" mass="12374">MVKEFLKCNSIRERIQFLADTVLKDWDASELDTVMDIMGLSREGMEAPEDKISAIEKYLADYKHEVEMRGGVDGSKVDSIPAKDQASTLFEGPSEAEVVSKMLNPFSKER</sequence>
<dbReference type="RefSeq" id="WP_002586303.1">
    <property type="nucleotide sequence ID" value="NZ_KB850979.1"/>
</dbReference>
<proteinExistence type="predicted"/>
<dbReference type="HOGENOM" id="CLU_2166558_0_0_9"/>
<comment type="caution">
    <text evidence="1">The sequence shown here is derived from an EMBL/GenBank/DDBJ whole genome shotgun (WGS) entry which is preliminary data.</text>
</comment>
<protein>
    <submittedName>
        <fullName evidence="1">Uncharacterized protein</fullName>
    </submittedName>
</protein>
<accession>A0A0E2HL53</accession>
<evidence type="ECO:0000313" key="2">
    <source>
        <dbReference type="Proteomes" id="UP000013085"/>
    </source>
</evidence>
<gene>
    <name evidence="1" type="ORF">HMPREF1090_03463</name>
</gene>
<organism evidence="1 2">
    <name type="scientific">[Clostridium] clostridioforme 90A8</name>
    <dbReference type="NCBI Taxonomy" id="999408"/>
    <lineage>
        <taxon>Bacteria</taxon>
        <taxon>Bacillati</taxon>
        <taxon>Bacillota</taxon>
        <taxon>Clostridia</taxon>
        <taxon>Lachnospirales</taxon>
        <taxon>Lachnospiraceae</taxon>
        <taxon>Enterocloster</taxon>
    </lineage>
</organism>